<dbReference type="HAMAP" id="MF_01209">
    <property type="entry name" value="CPSase_S_chain"/>
    <property type="match status" value="1"/>
</dbReference>
<evidence type="ECO:0000256" key="2">
    <source>
        <dbReference type="ARBA" id="ARBA00005077"/>
    </source>
</evidence>
<dbReference type="Pfam" id="PF00117">
    <property type="entry name" value="GATase"/>
    <property type="match status" value="1"/>
</dbReference>
<dbReference type="GO" id="GO:0044205">
    <property type="term" value="P:'de novo' UMP biosynthetic process"/>
    <property type="evidence" value="ECO:0007669"/>
    <property type="project" value="UniProtKB-UniRule"/>
</dbReference>
<comment type="catalytic activity">
    <reaction evidence="9 11">
        <text>hydrogencarbonate + L-glutamine + 2 ATP + H2O = carbamoyl phosphate + L-glutamate + 2 ADP + phosphate + 2 H(+)</text>
        <dbReference type="Rhea" id="RHEA:18633"/>
        <dbReference type="ChEBI" id="CHEBI:15377"/>
        <dbReference type="ChEBI" id="CHEBI:15378"/>
        <dbReference type="ChEBI" id="CHEBI:17544"/>
        <dbReference type="ChEBI" id="CHEBI:29985"/>
        <dbReference type="ChEBI" id="CHEBI:30616"/>
        <dbReference type="ChEBI" id="CHEBI:43474"/>
        <dbReference type="ChEBI" id="CHEBI:58228"/>
        <dbReference type="ChEBI" id="CHEBI:58359"/>
        <dbReference type="ChEBI" id="CHEBI:456216"/>
        <dbReference type="EC" id="6.3.5.5"/>
    </reaction>
</comment>
<evidence type="ECO:0000256" key="1">
    <source>
        <dbReference type="ARBA" id="ARBA00004812"/>
    </source>
</evidence>
<dbReference type="GO" id="GO:0005524">
    <property type="term" value="F:ATP binding"/>
    <property type="evidence" value="ECO:0007669"/>
    <property type="project" value="UniProtKB-UniRule"/>
</dbReference>
<feature type="binding site" evidence="11">
    <location>
        <position position="304"/>
    </location>
    <ligand>
        <name>L-glutamine</name>
        <dbReference type="ChEBI" id="CHEBI:58359"/>
    </ligand>
</feature>
<comment type="catalytic activity">
    <reaction evidence="10 11">
        <text>L-glutamine + H2O = L-glutamate + NH4(+)</text>
        <dbReference type="Rhea" id="RHEA:15889"/>
        <dbReference type="ChEBI" id="CHEBI:15377"/>
        <dbReference type="ChEBI" id="CHEBI:28938"/>
        <dbReference type="ChEBI" id="CHEBI:29985"/>
        <dbReference type="ChEBI" id="CHEBI:58359"/>
    </reaction>
</comment>
<comment type="caution">
    <text evidence="13">The sequence shown here is derived from an EMBL/GenBank/DDBJ whole genome shotgun (WGS) entry which is preliminary data.</text>
</comment>
<sequence length="370" mass="40330">MKAVLLLEDGTVFEGRGFGAKGCTCGEVVFNTSMTGYQEILTDPSYHEQIITMTYPLIGNVGTNPDDWESRKVFAAGFVVKENCPYPSNWRNQQTLDAYLKANNVVGIEGIDTRRLVRHIRTQGAMRGILSSSELGIKKLAATLQEYPGLVGRDIVKDVTVAKPYEWTEGVLDVLTNTQDVPAPKYKVVAIDYGMKRNILRLLVSHGCEVVAVPAKASAKEILAHKPDGVFLSNGPGDPAAVTYAVETVKALLGKVPIFGICLGHQILSLALGGATYKLKFGHRGANHPVKNLRTGKIEITSQNHGFCVDLDSFKGKDVELTHLNLNDNTCEGIRSDKLGAFAVQYHPEASPGPHDARYLFTDFTALMAR</sequence>
<keyword evidence="5 11" id="KW-0547">Nucleotide-binding</keyword>
<name>A0AAW6TYY8_9BACT</name>
<feature type="domain" description="Carbamoyl-phosphate synthase small subunit N-terminal" evidence="12">
    <location>
        <begin position="1"/>
        <end position="131"/>
    </location>
</feature>
<keyword evidence="11" id="KW-0055">Arginine biosynthesis</keyword>
<keyword evidence="14" id="KW-1185">Reference proteome</keyword>
<evidence type="ECO:0000256" key="8">
    <source>
        <dbReference type="ARBA" id="ARBA00022975"/>
    </source>
</evidence>
<dbReference type="PROSITE" id="PS51273">
    <property type="entry name" value="GATASE_TYPE_1"/>
    <property type="match status" value="1"/>
</dbReference>
<feature type="active site" description="Nucleophile" evidence="11">
    <location>
        <position position="262"/>
    </location>
</feature>
<dbReference type="NCBIfam" id="NF009475">
    <property type="entry name" value="PRK12838.1"/>
    <property type="match status" value="1"/>
</dbReference>
<comment type="similarity">
    <text evidence="3 11">Belongs to the CarA family.</text>
</comment>
<dbReference type="PRINTS" id="PR00097">
    <property type="entry name" value="ANTSNTHASEII"/>
</dbReference>
<dbReference type="NCBIfam" id="TIGR01368">
    <property type="entry name" value="CPSaseIIsmall"/>
    <property type="match status" value="1"/>
</dbReference>
<accession>A0AAW6TYY8</accession>
<dbReference type="GO" id="GO:0006541">
    <property type="term" value="P:glutamine metabolic process"/>
    <property type="evidence" value="ECO:0007669"/>
    <property type="project" value="InterPro"/>
</dbReference>
<feature type="binding site" evidence="11">
    <location>
        <position position="266"/>
    </location>
    <ligand>
        <name>L-glutamine</name>
        <dbReference type="ChEBI" id="CHEBI:58359"/>
    </ligand>
</feature>
<organism evidence="13 14">
    <name type="scientific">Anaerobaca lacustris</name>
    <dbReference type="NCBI Taxonomy" id="3044600"/>
    <lineage>
        <taxon>Bacteria</taxon>
        <taxon>Pseudomonadati</taxon>
        <taxon>Planctomycetota</taxon>
        <taxon>Phycisphaerae</taxon>
        <taxon>Sedimentisphaerales</taxon>
        <taxon>Anaerobacaceae</taxon>
        <taxon>Anaerobaca</taxon>
    </lineage>
</organism>
<feature type="binding site" evidence="11">
    <location>
        <position position="263"/>
    </location>
    <ligand>
        <name>L-glutamine</name>
        <dbReference type="ChEBI" id="CHEBI:58359"/>
    </ligand>
</feature>
<dbReference type="PANTHER" id="PTHR43418:SF7">
    <property type="entry name" value="CARBAMOYL-PHOSPHATE SYNTHASE SMALL CHAIN"/>
    <property type="match status" value="1"/>
</dbReference>
<evidence type="ECO:0000256" key="6">
    <source>
        <dbReference type="ARBA" id="ARBA00022840"/>
    </source>
</evidence>
<dbReference type="FunFam" id="3.50.30.20:FF:000001">
    <property type="entry name" value="Carbamoyl-phosphate synthase small chain"/>
    <property type="match status" value="1"/>
</dbReference>
<dbReference type="SUPFAM" id="SSF52317">
    <property type="entry name" value="Class I glutamine amidotransferase-like"/>
    <property type="match status" value="1"/>
</dbReference>
<evidence type="ECO:0000256" key="4">
    <source>
        <dbReference type="ARBA" id="ARBA00022598"/>
    </source>
</evidence>
<dbReference type="PRINTS" id="PR00096">
    <property type="entry name" value="GATASE"/>
</dbReference>
<dbReference type="InterPro" id="IPR029062">
    <property type="entry name" value="Class_I_gatase-like"/>
</dbReference>
<dbReference type="Gene3D" id="3.40.50.880">
    <property type="match status" value="1"/>
</dbReference>
<keyword evidence="4 11" id="KW-0436">Ligase</keyword>
<comment type="function">
    <text evidence="11">Small subunit of the glutamine-dependent carbamoyl phosphate synthetase (CPSase). CPSase catalyzes the formation of carbamoyl phosphate from the ammonia moiety of glutamine, carbonate, and phosphate donated by ATP, constituting the first step of 2 biosynthetic pathways, one leading to arginine and/or urea and the other to pyrimidine nucleotides. The small subunit (glutamine amidotransferase) binds and cleaves glutamine to supply the large subunit with the substrate ammonia.</text>
</comment>
<feature type="active site" evidence="11">
    <location>
        <position position="349"/>
    </location>
</feature>
<dbReference type="InterPro" id="IPR035686">
    <property type="entry name" value="CPSase_GATase1"/>
</dbReference>
<dbReference type="GO" id="GO:0004088">
    <property type="term" value="F:carbamoyl-phosphate synthase (glutamine-hydrolyzing) activity"/>
    <property type="evidence" value="ECO:0007669"/>
    <property type="project" value="UniProtKB-UniRule"/>
</dbReference>
<dbReference type="InterPro" id="IPR006274">
    <property type="entry name" value="CarbamoylP_synth_ssu"/>
</dbReference>
<dbReference type="EMBL" id="JASCXX010000005">
    <property type="protein sequence ID" value="MDI6448644.1"/>
    <property type="molecule type" value="Genomic_DNA"/>
</dbReference>
<dbReference type="Proteomes" id="UP001431776">
    <property type="component" value="Unassembled WGS sequence"/>
</dbReference>
<dbReference type="Gene3D" id="3.50.30.20">
    <property type="entry name" value="Carbamoyl-phosphate synthase small subunit, N-terminal domain"/>
    <property type="match status" value="1"/>
</dbReference>
<evidence type="ECO:0000256" key="11">
    <source>
        <dbReference type="HAMAP-Rule" id="MF_01209"/>
    </source>
</evidence>
<proteinExistence type="inferred from homology"/>
<gene>
    <name evidence="11 13" type="primary">carA</name>
    <name evidence="13" type="ORF">QJ522_06280</name>
</gene>
<feature type="binding site" evidence="11">
    <location>
        <position position="237"/>
    </location>
    <ligand>
        <name>L-glutamine</name>
        <dbReference type="ChEBI" id="CHEBI:58359"/>
    </ligand>
</feature>
<dbReference type="AlphaFoldDB" id="A0AAW6TYY8"/>
<feature type="active site" evidence="11">
    <location>
        <position position="347"/>
    </location>
</feature>
<reference evidence="13" key="1">
    <citation type="submission" date="2023-05" db="EMBL/GenBank/DDBJ databases">
        <title>Anaerotaeda fermentans gen. nov., sp. nov., a novel anaerobic planctomycete of the new family within the order Sedimentisphaerales isolated from Taman Peninsula, Russia.</title>
        <authorList>
            <person name="Khomyakova M.A."/>
            <person name="Merkel A.Y."/>
            <person name="Slobodkin A.I."/>
        </authorList>
    </citation>
    <scope>NUCLEOTIDE SEQUENCE</scope>
    <source>
        <strain evidence="13">M17dextr</strain>
    </source>
</reference>
<evidence type="ECO:0000256" key="9">
    <source>
        <dbReference type="ARBA" id="ARBA00048816"/>
    </source>
</evidence>
<dbReference type="GO" id="GO:0006526">
    <property type="term" value="P:L-arginine biosynthetic process"/>
    <property type="evidence" value="ECO:0007669"/>
    <property type="project" value="UniProtKB-UniRule"/>
</dbReference>
<dbReference type="SMART" id="SM01097">
    <property type="entry name" value="CPSase_sm_chain"/>
    <property type="match status" value="1"/>
</dbReference>
<feature type="binding site" evidence="11">
    <location>
        <position position="307"/>
    </location>
    <ligand>
        <name>L-glutamine</name>
        <dbReference type="ChEBI" id="CHEBI:58359"/>
    </ligand>
</feature>
<keyword evidence="7 11" id="KW-0315">Glutamine amidotransferase</keyword>
<dbReference type="EC" id="6.3.5.5" evidence="11"/>
<dbReference type="PANTHER" id="PTHR43418">
    <property type="entry name" value="MULTIFUNCTIONAL TRYPTOPHAN BIOSYNTHESIS PROTEIN-RELATED"/>
    <property type="match status" value="1"/>
</dbReference>
<feature type="binding site" evidence="11">
    <location>
        <position position="45"/>
    </location>
    <ligand>
        <name>L-glutamine</name>
        <dbReference type="ChEBI" id="CHEBI:58359"/>
    </ligand>
</feature>
<dbReference type="GO" id="GO:0006207">
    <property type="term" value="P:'de novo' pyrimidine nucleobase biosynthetic process"/>
    <property type="evidence" value="ECO:0007669"/>
    <property type="project" value="InterPro"/>
</dbReference>
<dbReference type="InterPro" id="IPR017926">
    <property type="entry name" value="GATASE"/>
</dbReference>
<evidence type="ECO:0000256" key="5">
    <source>
        <dbReference type="ARBA" id="ARBA00022741"/>
    </source>
</evidence>
<protein>
    <recommendedName>
        <fullName evidence="11">Carbamoyl phosphate synthase small chain</fullName>
        <ecNumber evidence="11">6.3.5.5</ecNumber>
    </recommendedName>
    <alternativeName>
        <fullName evidence="11">Carbamoyl phosphate synthetase glutamine chain</fullName>
    </alternativeName>
</protein>
<evidence type="ECO:0000313" key="13">
    <source>
        <dbReference type="EMBL" id="MDI6448644.1"/>
    </source>
</evidence>
<keyword evidence="11" id="KW-0028">Amino-acid biosynthesis</keyword>
<evidence type="ECO:0000256" key="10">
    <source>
        <dbReference type="ARBA" id="ARBA00049285"/>
    </source>
</evidence>
<dbReference type="InterPro" id="IPR036480">
    <property type="entry name" value="CarbP_synth_ssu_N_sf"/>
</dbReference>
<dbReference type="RefSeq" id="WP_349244054.1">
    <property type="nucleotide sequence ID" value="NZ_JASCXX010000005.1"/>
</dbReference>
<feature type="region of interest" description="CPSase" evidence="11">
    <location>
        <begin position="1"/>
        <end position="186"/>
    </location>
</feature>
<dbReference type="CDD" id="cd01744">
    <property type="entry name" value="GATase1_CPSase"/>
    <property type="match status" value="1"/>
</dbReference>
<comment type="subunit">
    <text evidence="11">Composed of two chains; the small (or glutamine) chain promotes the hydrolysis of glutamine to ammonia, which is used by the large (or ammonia) chain to synthesize carbamoyl phosphate. Tetramer of heterodimers (alpha,beta)4.</text>
</comment>
<evidence type="ECO:0000313" key="14">
    <source>
        <dbReference type="Proteomes" id="UP001431776"/>
    </source>
</evidence>
<dbReference type="Pfam" id="PF00988">
    <property type="entry name" value="CPSase_sm_chain"/>
    <property type="match status" value="1"/>
</dbReference>
<keyword evidence="8 11" id="KW-0665">Pyrimidine biosynthesis</keyword>
<comment type="pathway">
    <text evidence="1 11">Pyrimidine metabolism; UMP biosynthesis via de novo pathway; (S)-dihydroorotate from bicarbonate: step 1/3.</text>
</comment>
<dbReference type="PRINTS" id="PR00099">
    <property type="entry name" value="CPSGATASE"/>
</dbReference>
<comment type="pathway">
    <text evidence="2 11">Amino-acid biosynthesis; L-arginine biosynthesis; carbamoyl phosphate from bicarbonate: step 1/1.</text>
</comment>
<dbReference type="InterPro" id="IPR050472">
    <property type="entry name" value="Anth_synth/Amidotransfase"/>
</dbReference>
<feature type="binding site" evidence="11">
    <location>
        <position position="235"/>
    </location>
    <ligand>
        <name>L-glutamine</name>
        <dbReference type="ChEBI" id="CHEBI:58359"/>
    </ligand>
</feature>
<keyword evidence="6 11" id="KW-0067">ATP-binding</keyword>
<evidence type="ECO:0000259" key="12">
    <source>
        <dbReference type="SMART" id="SM01097"/>
    </source>
</evidence>
<dbReference type="InterPro" id="IPR002474">
    <property type="entry name" value="CarbamoylP_synth_ssu_N"/>
</dbReference>
<evidence type="ECO:0000256" key="3">
    <source>
        <dbReference type="ARBA" id="ARBA00007800"/>
    </source>
</evidence>
<dbReference type="SUPFAM" id="SSF52021">
    <property type="entry name" value="Carbamoyl phosphate synthetase, small subunit N-terminal domain"/>
    <property type="match status" value="1"/>
</dbReference>
<evidence type="ECO:0000256" key="7">
    <source>
        <dbReference type="ARBA" id="ARBA00022962"/>
    </source>
</evidence>
<feature type="binding site" evidence="11">
    <location>
        <position position="306"/>
    </location>
    <ligand>
        <name>L-glutamine</name>
        <dbReference type="ChEBI" id="CHEBI:58359"/>
    </ligand>
</feature>